<feature type="domain" description="Bromo" evidence="4">
    <location>
        <begin position="477"/>
        <end position="547"/>
    </location>
</feature>
<dbReference type="PANTHER" id="PTHR47343:SF1">
    <property type="entry name" value="TRANSCRIPTIONAL ACTIVATOR SPT7"/>
    <property type="match status" value="1"/>
</dbReference>
<dbReference type="EMBL" id="JAVRRG010000032">
    <property type="protein sequence ID" value="KAK5094726.1"/>
    <property type="molecule type" value="Genomic_DNA"/>
</dbReference>
<dbReference type="InterPro" id="IPR001487">
    <property type="entry name" value="Bromodomain"/>
</dbReference>
<organism evidence="5 6">
    <name type="scientific">Lithohypha guttulata</name>
    <dbReference type="NCBI Taxonomy" id="1690604"/>
    <lineage>
        <taxon>Eukaryota</taxon>
        <taxon>Fungi</taxon>
        <taxon>Dikarya</taxon>
        <taxon>Ascomycota</taxon>
        <taxon>Pezizomycotina</taxon>
        <taxon>Eurotiomycetes</taxon>
        <taxon>Chaetothyriomycetidae</taxon>
        <taxon>Chaetothyriales</taxon>
        <taxon>Trichomeriaceae</taxon>
        <taxon>Lithohypha</taxon>
    </lineage>
</organism>
<sequence>MSKTTSDQNGNTFSGDFRGQHQWLGNIFNTNRDTYINPSLIVQAFNVNFSSGSTASDSSDNNTHATEHNSVRALSLGYKPCYGNPDMPASSGLRTHAQVPVSDHTCSVPDMLASLDSAIRKARESGHTDSVHPHLGKPTAEQRHQPSGEAEAGRHIARLWRGMPALVSCISGKQFVSVRSSAPANDLPYPRKQQPFQARTANDEPQPVKSIIILAAVFLSGLLCRNVSVDELFALFHQMQIIATRTQNDRATSYVSMLIAGFGFYLIQQYSNKRTIYNPTATLEDVYQREIHIPTAYFDSRNILKAFFKDQYAGSNAEPFIEADLFNITFENRGGPRLELSKLGVFSQVKARTRFVMAIHWRLLGKEFPECGSPLHMGLDSWSSCSFCRMSYFSRELGLSLTGVTNVANKVSQDVTTDSARSQPRHASLEPQNTSNPSRFRFGALRNVDIDIMASEDKLGQKEPYDAAEWVLNKLKAQTEHSAPFLQPVKKEDAPDYHVIIKAPMDLGTMTKKLEQLAYISKQDFFDDLYLIWKNALEYNSAPDHPIREHALFMQAETDMWVWAYRIEEREALLVRHRAGEMYLKESDCVNAEIHALEAFRGRKKLLGAAHPKTRESAELVIEMYKAKGLSARSEAYERFLKLGF</sequence>
<comment type="caution">
    <text evidence="5">The sequence shown here is derived from an EMBL/GenBank/DDBJ whole genome shotgun (WGS) entry which is preliminary data.</text>
</comment>
<dbReference type="SUPFAM" id="SSF47370">
    <property type="entry name" value="Bromodomain"/>
    <property type="match status" value="1"/>
</dbReference>
<evidence type="ECO:0000259" key="4">
    <source>
        <dbReference type="PROSITE" id="PS50014"/>
    </source>
</evidence>
<dbReference type="PANTHER" id="PTHR47343">
    <property type="entry name" value="TRANSCRIPTIONAL ACTIVATOR SPT7"/>
    <property type="match status" value="1"/>
</dbReference>
<dbReference type="Proteomes" id="UP001345013">
    <property type="component" value="Unassembled WGS sequence"/>
</dbReference>
<feature type="compositionally biased region" description="Basic and acidic residues" evidence="3">
    <location>
        <begin position="140"/>
        <end position="152"/>
    </location>
</feature>
<protein>
    <submittedName>
        <fullName evidence="5">Transcriptional activator spt7</fullName>
    </submittedName>
</protein>
<feature type="region of interest" description="Disordered" evidence="3">
    <location>
        <begin position="414"/>
        <end position="437"/>
    </location>
</feature>
<dbReference type="Pfam" id="PF00439">
    <property type="entry name" value="Bromodomain"/>
    <property type="match status" value="1"/>
</dbReference>
<evidence type="ECO:0000256" key="1">
    <source>
        <dbReference type="ARBA" id="ARBA00023117"/>
    </source>
</evidence>
<dbReference type="PRINTS" id="PR00503">
    <property type="entry name" value="BROMODOMAIN"/>
</dbReference>
<accession>A0ABR0KF78</accession>
<reference evidence="5 6" key="1">
    <citation type="submission" date="2023-08" db="EMBL/GenBank/DDBJ databases">
        <title>Black Yeasts Isolated from many extreme environments.</title>
        <authorList>
            <person name="Coleine C."/>
            <person name="Stajich J.E."/>
            <person name="Selbmann L."/>
        </authorList>
    </citation>
    <scope>NUCLEOTIDE SEQUENCE [LARGE SCALE GENOMIC DNA]</scope>
    <source>
        <strain evidence="5 6">CCFEE 5885</strain>
    </source>
</reference>
<evidence type="ECO:0000313" key="5">
    <source>
        <dbReference type="EMBL" id="KAK5094726.1"/>
    </source>
</evidence>
<dbReference type="InterPro" id="IPR037782">
    <property type="entry name" value="Spt7"/>
</dbReference>
<dbReference type="Gene3D" id="1.20.920.10">
    <property type="entry name" value="Bromodomain-like"/>
    <property type="match status" value="1"/>
</dbReference>
<gene>
    <name evidence="5" type="primary">SPT7_1</name>
    <name evidence="5" type="ORF">LTR24_003426</name>
</gene>
<feature type="compositionally biased region" description="Basic and acidic residues" evidence="3">
    <location>
        <begin position="122"/>
        <end position="132"/>
    </location>
</feature>
<feature type="region of interest" description="Disordered" evidence="3">
    <location>
        <begin position="122"/>
        <end position="152"/>
    </location>
</feature>
<keyword evidence="6" id="KW-1185">Reference proteome</keyword>
<dbReference type="InterPro" id="IPR036427">
    <property type="entry name" value="Bromodomain-like_sf"/>
</dbReference>
<evidence type="ECO:0000256" key="3">
    <source>
        <dbReference type="SAM" id="MobiDB-lite"/>
    </source>
</evidence>
<proteinExistence type="predicted"/>
<keyword evidence="1 2" id="KW-0103">Bromodomain</keyword>
<dbReference type="PROSITE" id="PS00633">
    <property type="entry name" value="BROMODOMAIN_1"/>
    <property type="match status" value="1"/>
</dbReference>
<evidence type="ECO:0000313" key="6">
    <source>
        <dbReference type="Proteomes" id="UP001345013"/>
    </source>
</evidence>
<dbReference type="PROSITE" id="PS50014">
    <property type="entry name" value="BROMODOMAIN_2"/>
    <property type="match status" value="1"/>
</dbReference>
<evidence type="ECO:0000256" key="2">
    <source>
        <dbReference type="PROSITE-ProRule" id="PRU00035"/>
    </source>
</evidence>
<dbReference type="SMART" id="SM00297">
    <property type="entry name" value="BROMO"/>
    <property type="match status" value="1"/>
</dbReference>
<name>A0ABR0KF78_9EURO</name>
<dbReference type="InterPro" id="IPR018359">
    <property type="entry name" value="Bromodomain_CS"/>
</dbReference>